<keyword evidence="2" id="KW-0812">Transmembrane</keyword>
<dbReference type="Gene3D" id="3.20.20.80">
    <property type="entry name" value="Glycosidases"/>
    <property type="match status" value="1"/>
</dbReference>
<dbReference type="AlphaFoldDB" id="A0AA48I3X5"/>
<gene>
    <name evidence="4" type="ORF">CfP315_0151</name>
</gene>
<dbReference type="InterPro" id="IPR003790">
    <property type="entry name" value="GHL10"/>
</dbReference>
<keyword evidence="2" id="KW-1133">Transmembrane helix</keyword>
<evidence type="ECO:0000256" key="1">
    <source>
        <dbReference type="ARBA" id="ARBA00022729"/>
    </source>
</evidence>
<sequence length="410" mass="48116">MTSSLDSDNKTRSSFFSFVFFVFLFSVLLCLSINKPKADEIRGVWIATVKNSNWPKTSGELEQKQELIKDLDLIKSLGINRVYFQIRPRCDALYVSEFWPWSKYLTGELGKDPKYDPLLFMREECKKRDIVLEAWINPFLLINEKGDVDASFSIDEYIEKLPEKNLLKYHKEWIVKYGNTYFLNPGEPSVIKIITNEVEYLVKRYNTPIHMDDYFYPYPQINAEDTYDKNEYELYGKGRELSDFRRENINEFLKKTYMIIKKIDKNNTLSVSPFAIWKNGIKEGGAGTGGLESYYTIYCDTLLWVTRNYVDYIIPQIYWHIDFEKADYKKLAKWWNTAVQGTNVKLLIGQAGYRFDENSPFDSFKNCKELVEQIKLNRKLKNVCGQVIFSLNCLEKNKVGISDTLKSIYA</sequence>
<dbReference type="PANTHER" id="PTHR43405:SF1">
    <property type="entry name" value="GLYCOSYL HYDROLASE DIGH"/>
    <property type="match status" value="1"/>
</dbReference>
<feature type="transmembrane region" description="Helical" evidence="2">
    <location>
        <begin position="15"/>
        <end position="33"/>
    </location>
</feature>
<keyword evidence="2" id="KW-0472">Membrane</keyword>
<proteinExistence type="predicted"/>
<accession>A0AA48I3X5</accession>
<keyword evidence="1" id="KW-0732">Signal</keyword>
<dbReference type="Pfam" id="PF02638">
    <property type="entry name" value="GHL10"/>
    <property type="match status" value="1"/>
</dbReference>
<dbReference type="Proteomes" id="UP001337580">
    <property type="component" value="Chromosome"/>
</dbReference>
<dbReference type="KEGG" id="ips:CfP315_0151"/>
<evidence type="ECO:0000313" key="4">
    <source>
        <dbReference type="EMBL" id="BED91644.1"/>
    </source>
</evidence>
<name>A0AA48I3X5_9FIRM</name>
<feature type="domain" description="Glycosyl hydrolase-like 10" evidence="3">
    <location>
        <begin position="40"/>
        <end position="360"/>
    </location>
</feature>
<protein>
    <submittedName>
        <fullName evidence="4">Family 10 glycosylhydrolase</fullName>
    </submittedName>
</protein>
<dbReference type="InterPro" id="IPR017853">
    <property type="entry name" value="GH"/>
</dbReference>
<dbReference type="SUPFAM" id="SSF51445">
    <property type="entry name" value="(Trans)glycosidases"/>
    <property type="match status" value="1"/>
</dbReference>
<evidence type="ECO:0000259" key="3">
    <source>
        <dbReference type="Pfam" id="PF02638"/>
    </source>
</evidence>
<organism evidence="4">
    <name type="scientific">Candidatus Improbicoccus pseudotrichonymphae</name>
    <dbReference type="NCBI Taxonomy" id="3033792"/>
    <lineage>
        <taxon>Bacteria</taxon>
        <taxon>Bacillati</taxon>
        <taxon>Bacillota</taxon>
        <taxon>Clostridia</taxon>
        <taxon>Candidatus Improbicoccus</taxon>
    </lineage>
</organism>
<dbReference type="PANTHER" id="PTHR43405">
    <property type="entry name" value="GLYCOSYL HYDROLASE DIGH"/>
    <property type="match status" value="1"/>
</dbReference>
<dbReference type="InterPro" id="IPR052177">
    <property type="entry name" value="Divisome_Glycosyl_Hydrolase"/>
</dbReference>
<dbReference type="EMBL" id="AP027924">
    <property type="protein sequence ID" value="BED91644.1"/>
    <property type="molecule type" value="Genomic_DNA"/>
</dbReference>
<evidence type="ECO:0000256" key="2">
    <source>
        <dbReference type="SAM" id="Phobius"/>
    </source>
</evidence>
<reference evidence="4" key="1">
    <citation type="journal article" date="2023" name="ISME J.">
        <title>Emergence of putative energy parasites within Clostridia revealed by genome analysis of a novel endosymbiotic clade.</title>
        <authorList>
            <person name="Takahashi K."/>
            <person name="Kuwahara H."/>
            <person name="Horikawa Y."/>
            <person name="Izawa K."/>
            <person name="Kato D."/>
            <person name="Inagaki T."/>
            <person name="Yuki M."/>
            <person name="Ohkuma M."/>
            <person name="Hongoh Y."/>
        </authorList>
    </citation>
    <scope>NUCLEOTIDE SEQUENCE</scope>
    <source>
        <strain evidence="4">CfP3-15</strain>
    </source>
</reference>